<dbReference type="SUPFAM" id="SSF90123">
    <property type="entry name" value="ABC transporter transmembrane region"/>
    <property type="match status" value="2"/>
</dbReference>
<keyword evidence="5" id="KW-0067">ATP-binding</keyword>
<keyword evidence="7 9" id="KW-0472">Membrane</keyword>
<dbReference type="Gene3D" id="3.40.50.300">
    <property type="entry name" value="P-loop containing nucleotide triphosphate hydrolases"/>
    <property type="match status" value="2"/>
</dbReference>
<keyword evidence="2" id="KW-0813">Transport</keyword>
<dbReference type="InterPro" id="IPR027417">
    <property type="entry name" value="P-loop_NTPase"/>
</dbReference>
<feature type="domain" description="ABC transporter" evidence="10">
    <location>
        <begin position="551"/>
        <end position="781"/>
    </location>
</feature>
<feature type="domain" description="ABC transporter" evidence="10">
    <location>
        <begin position="1151"/>
        <end position="1468"/>
    </location>
</feature>
<dbReference type="FunFam" id="1.20.1560.10:FF:000066">
    <property type="entry name" value="ABC multidrug transporter (Eurofung)"/>
    <property type="match status" value="1"/>
</dbReference>
<evidence type="ECO:0000256" key="9">
    <source>
        <dbReference type="SAM" id="Phobius"/>
    </source>
</evidence>
<dbReference type="CDD" id="cd18579">
    <property type="entry name" value="ABC_6TM_ABCC_D1"/>
    <property type="match status" value="1"/>
</dbReference>
<dbReference type="PANTHER" id="PTHR24223:SF345">
    <property type="entry name" value="ABC MULTIDRUG TRANSPORTER (EUROFUNG)"/>
    <property type="match status" value="1"/>
</dbReference>
<reference evidence="12" key="2">
    <citation type="submission" date="2023-06" db="EMBL/GenBank/DDBJ databases">
        <authorList>
            <consortium name="Lawrence Berkeley National Laboratory"/>
            <person name="Haridas S."/>
            <person name="Hensen N."/>
            <person name="Bonometti L."/>
            <person name="Westerberg I."/>
            <person name="Brannstrom I.O."/>
            <person name="Guillou S."/>
            <person name="Cros-Aarteil S."/>
            <person name="Calhoun S."/>
            <person name="Kuo A."/>
            <person name="Mondo S."/>
            <person name="Pangilinan J."/>
            <person name="Riley R."/>
            <person name="Labutti K."/>
            <person name="Andreopoulos B."/>
            <person name="Lipzen A."/>
            <person name="Chen C."/>
            <person name="Yanf M."/>
            <person name="Daum C."/>
            <person name="Ng V."/>
            <person name="Clum A."/>
            <person name="Steindorff A."/>
            <person name="Ohm R."/>
            <person name="Martin F."/>
            <person name="Silar P."/>
            <person name="Natvig D."/>
            <person name="Lalanne C."/>
            <person name="Gautier V."/>
            <person name="Ament-Velasquez S.L."/>
            <person name="Kruys A."/>
            <person name="Hutchinson M.I."/>
            <person name="Powell A.J."/>
            <person name="Barry K."/>
            <person name="Miller A.N."/>
            <person name="Grigoriev I.V."/>
            <person name="Debuchy R."/>
            <person name="Gladieux P."/>
            <person name="Thoren M.H."/>
            <person name="Johannesson H."/>
        </authorList>
    </citation>
    <scope>NUCLEOTIDE SEQUENCE</scope>
    <source>
        <strain evidence="12">CBS 118394</strain>
    </source>
</reference>
<evidence type="ECO:0000256" key="5">
    <source>
        <dbReference type="ARBA" id="ARBA00022840"/>
    </source>
</evidence>
<feature type="non-terminal residue" evidence="12">
    <location>
        <position position="1470"/>
    </location>
</feature>
<feature type="domain" description="ABC transmembrane type-1" evidence="11">
    <location>
        <begin position="836"/>
        <end position="1110"/>
    </location>
</feature>
<sequence length="1470" mass="160634">TYLSLIDSSLSVAFLLLLPWRLRQLSKQPIRVESGGWRGISKLISSVSLLCLQVIAAFLSASGNTHANPFLVAAAPVAVFGLVWLSRVEHKRSERPSDLVLLYLLSSSSCDLVQLTAPSLRSSGGQERLGLAIQFAAKLIVLGTESLAKEADLLPEWPDLPPEESAGIFGRSVLWWINAVLVRGYNNNLINHELPAIDRSLSSEILREQILRIWTQRDSPWLPAVLVRCLLQPMILVAAWRVFMIIFRYGQPLLITYSIAYIKSPDASEDEGYFVVLAAIIVYAGLAFSIRAYRQGLSALRVMIRGALVGLLHEHSLLAPSEGYDNSKVVALVTTDVEALEDAVETFYITWACVIEVIIGTVMLAKQVGWIWPVPHLIIILSSRTSKYVARNLKHRQTKWNSATRKRISVTAAMLASIKSIKMLGMQNHVEGQILDIRQDETEKAGHVRWIRVLYNVSANAVGLFTPVITIILFAIVAKLNGTALDPETAFPTIAVLSLVTNASNMVMTIIPKAVAAFPSFERIQSYLQPDEHGNHVQKAVADSSGVTPAILVKDLDVSWNGHKKVLSGINLEVPKGMIVACSGPVGSGKTTLARTILNEFLPITAGTVTVSTKRIAYCAQTPWLMNQTIKQVICGPVMRVTMDEVWYNTVIRACCLDEDLAVLPDGDETVVGDGGASLSGGQRQRVALARAVFQRCEIAVLDDTFSALDGRAEKQVAENLFGFDGSFRKLGTTVFWITSSTQHFDLVNHVIVLDDGRIQEQGPWSQLKAKGQQISKLIHENDSVAETDEGKTPVVIKAETQKSAAITPKDASRGDGDFSLYGYYVTNAGIGNVSFLVTLTALFGFFSTFPQYWMKWWTEDTGKHTAFFATGYALLNVAAWTVTSAQMWTTLLRVAPTSSLSLHKRLLETIMRAPLLFFSTTDTGVILNHFSQDISLVDKFLASAFQSLSVQIFKLLVQITVIFAVQPMVALTLPICGVVVFAVQKIYLRTSRQMRIIELESQSAVFSNLLETVRGVETIRAFGWQHEMAAENMHVVDISQRPFYLLFCLQRWLGLVLNLMSGGIAVTIILISVSLKGTTTGAQVGVALNVILVTKNTVLSLVNFWTELEISLGAVARLKTVDRVTPQEGDEPDDGQLSSVDEDWPVAGGLELRNVSASYNQNSLALRNISLKIAPGQTVAICGRTGSGKSSLLLSLLRLLDIESGGAILVDGVDITHDVSRTIVRERCFVTIAQDPFFLHDASLRFNLDPSASLSNQGLVSILERVGLWSHLMMGVAAKNSSTNNPQGEATVTSDQSRENDNDSLTTPLLDAASANRPLGYDKDAANAVLNKQFSFLPALSGGQAQLLALARGISQCWRQSKKPTVVQQPYPEENDNNLGGGGPKPIVLLDEVTSSLDAVTEATVCDIVEDEFVKNGHTVIMVTHKLEAYVAARKRTTTDAMGQQHGTGLTVVWLKGGRVESVEEEHGN</sequence>
<evidence type="ECO:0000313" key="12">
    <source>
        <dbReference type="EMBL" id="KAK3329697.1"/>
    </source>
</evidence>
<accession>A0AAE0IRK4</accession>
<dbReference type="InterPro" id="IPR003593">
    <property type="entry name" value="AAA+_ATPase"/>
</dbReference>
<feature type="transmembrane region" description="Helical" evidence="9">
    <location>
        <begin position="67"/>
        <end position="85"/>
    </location>
</feature>
<evidence type="ECO:0000256" key="8">
    <source>
        <dbReference type="SAM" id="MobiDB-lite"/>
    </source>
</evidence>
<feature type="transmembrane region" description="Helical" evidence="9">
    <location>
        <begin position="867"/>
        <end position="893"/>
    </location>
</feature>
<protein>
    <recommendedName>
        <fullName evidence="14">ABC transporter</fullName>
    </recommendedName>
</protein>
<dbReference type="GO" id="GO:0005524">
    <property type="term" value="F:ATP binding"/>
    <property type="evidence" value="ECO:0007669"/>
    <property type="project" value="UniProtKB-KW"/>
</dbReference>
<comment type="subcellular location">
    <subcellularLocation>
        <location evidence="1">Membrane</location>
        <topology evidence="1">Multi-pass membrane protein</topology>
    </subcellularLocation>
</comment>
<comment type="caution">
    <text evidence="12">The sequence shown here is derived from an EMBL/GenBank/DDBJ whole genome shotgun (WGS) entry which is preliminary data.</text>
</comment>
<dbReference type="InterPro" id="IPR036640">
    <property type="entry name" value="ABC1_TM_sf"/>
</dbReference>
<evidence type="ECO:0000256" key="7">
    <source>
        <dbReference type="ARBA" id="ARBA00023136"/>
    </source>
</evidence>
<dbReference type="Pfam" id="PF00664">
    <property type="entry name" value="ABC_membrane"/>
    <property type="match status" value="2"/>
</dbReference>
<dbReference type="EMBL" id="JAUEDM010000001">
    <property type="protein sequence ID" value="KAK3329697.1"/>
    <property type="molecule type" value="Genomic_DNA"/>
</dbReference>
<feature type="transmembrane region" description="Helical" evidence="9">
    <location>
        <begin position="273"/>
        <end position="293"/>
    </location>
</feature>
<feature type="transmembrane region" description="Helical" evidence="9">
    <location>
        <begin position="43"/>
        <end position="61"/>
    </location>
</feature>
<dbReference type="GO" id="GO:0016020">
    <property type="term" value="C:membrane"/>
    <property type="evidence" value="ECO:0007669"/>
    <property type="project" value="UniProtKB-SubCell"/>
</dbReference>
<feature type="region of interest" description="Disordered" evidence="8">
    <location>
        <begin position="1280"/>
        <end position="1307"/>
    </location>
</feature>
<feature type="domain" description="ABC transmembrane type-1" evidence="11">
    <location>
        <begin position="235"/>
        <end position="516"/>
    </location>
</feature>
<evidence type="ECO:0000259" key="11">
    <source>
        <dbReference type="PROSITE" id="PS50929"/>
    </source>
</evidence>
<dbReference type="PROSITE" id="PS50893">
    <property type="entry name" value="ABC_TRANSPORTER_2"/>
    <property type="match status" value="2"/>
</dbReference>
<evidence type="ECO:0000259" key="10">
    <source>
        <dbReference type="PROSITE" id="PS50893"/>
    </source>
</evidence>
<evidence type="ECO:0000256" key="6">
    <source>
        <dbReference type="ARBA" id="ARBA00022989"/>
    </source>
</evidence>
<feature type="transmembrane region" description="Helical" evidence="9">
    <location>
        <begin position="1053"/>
        <end position="1076"/>
    </location>
</feature>
<evidence type="ECO:0000256" key="4">
    <source>
        <dbReference type="ARBA" id="ARBA00022741"/>
    </source>
</evidence>
<dbReference type="Proteomes" id="UP001283341">
    <property type="component" value="Unassembled WGS sequence"/>
</dbReference>
<feature type="transmembrane region" description="Helical" evidence="9">
    <location>
        <begin position="822"/>
        <end position="847"/>
    </location>
</feature>
<dbReference type="CDD" id="cd18580">
    <property type="entry name" value="ABC_6TM_ABCC_D2"/>
    <property type="match status" value="1"/>
</dbReference>
<keyword evidence="3 9" id="KW-0812">Transmembrane</keyword>
<dbReference type="InterPro" id="IPR017871">
    <property type="entry name" value="ABC_transporter-like_CS"/>
</dbReference>
<evidence type="ECO:0000256" key="2">
    <source>
        <dbReference type="ARBA" id="ARBA00022448"/>
    </source>
</evidence>
<dbReference type="PANTHER" id="PTHR24223">
    <property type="entry name" value="ATP-BINDING CASSETTE SUB-FAMILY C"/>
    <property type="match status" value="1"/>
</dbReference>
<dbReference type="SMART" id="SM00382">
    <property type="entry name" value="AAA"/>
    <property type="match status" value="2"/>
</dbReference>
<evidence type="ECO:0008006" key="14">
    <source>
        <dbReference type="Google" id="ProtNLM"/>
    </source>
</evidence>
<organism evidence="12 13">
    <name type="scientific">Apodospora peruviana</name>
    <dbReference type="NCBI Taxonomy" id="516989"/>
    <lineage>
        <taxon>Eukaryota</taxon>
        <taxon>Fungi</taxon>
        <taxon>Dikarya</taxon>
        <taxon>Ascomycota</taxon>
        <taxon>Pezizomycotina</taxon>
        <taxon>Sordariomycetes</taxon>
        <taxon>Sordariomycetidae</taxon>
        <taxon>Sordariales</taxon>
        <taxon>Lasiosphaeriaceae</taxon>
        <taxon>Apodospora</taxon>
    </lineage>
</organism>
<reference evidence="12" key="1">
    <citation type="journal article" date="2023" name="Mol. Phylogenet. Evol.">
        <title>Genome-scale phylogeny and comparative genomics of the fungal order Sordariales.</title>
        <authorList>
            <person name="Hensen N."/>
            <person name="Bonometti L."/>
            <person name="Westerberg I."/>
            <person name="Brannstrom I.O."/>
            <person name="Guillou S."/>
            <person name="Cros-Aarteil S."/>
            <person name="Calhoun S."/>
            <person name="Haridas S."/>
            <person name="Kuo A."/>
            <person name="Mondo S."/>
            <person name="Pangilinan J."/>
            <person name="Riley R."/>
            <person name="LaButti K."/>
            <person name="Andreopoulos B."/>
            <person name="Lipzen A."/>
            <person name="Chen C."/>
            <person name="Yan M."/>
            <person name="Daum C."/>
            <person name="Ng V."/>
            <person name="Clum A."/>
            <person name="Steindorff A."/>
            <person name="Ohm R.A."/>
            <person name="Martin F."/>
            <person name="Silar P."/>
            <person name="Natvig D.O."/>
            <person name="Lalanne C."/>
            <person name="Gautier V."/>
            <person name="Ament-Velasquez S.L."/>
            <person name="Kruys A."/>
            <person name="Hutchinson M.I."/>
            <person name="Powell A.J."/>
            <person name="Barry K."/>
            <person name="Miller A.N."/>
            <person name="Grigoriev I.V."/>
            <person name="Debuchy R."/>
            <person name="Gladieux P."/>
            <person name="Hiltunen Thoren M."/>
            <person name="Johannesson H."/>
        </authorList>
    </citation>
    <scope>NUCLEOTIDE SEQUENCE</scope>
    <source>
        <strain evidence="12">CBS 118394</strain>
    </source>
</reference>
<dbReference type="Gene3D" id="1.20.1560.10">
    <property type="entry name" value="ABC transporter type 1, transmembrane domain"/>
    <property type="match status" value="2"/>
</dbReference>
<dbReference type="PROSITE" id="PS00211">
    <property type="entry name" value="ABC_TRANSPORTER_1"/>
    <property type="match status" value="2"/>
</dbReference>
<dbReference type="SUPFAM" id="SSF52540">
    <property type="entry name" value="P-loop containing nucleoside triphosphate hydrolases"/>
    <property type="match status" value="2"/>
</dbReference>
<dbReference type="CDD" id="cd03250">
    <property type="entry name" value="ABCC_MRP_domain1"/>
    <property type="match status" value="1"/>
</dbReference>
<feature type="compositionally biased region" description="Polar residues" evidence="8">
    <location>
        <begin position="1280"/>
        <end position="1296"/>
    </location>
</feature>
<dbReference type="InterPro" id="IPR050173">
    <property type="entry name" value="ABC_transporter_C-like"/>
</dbReference>
<dbReference type="Pfam" id="PF00005">
    <property type="entry name" value="ABC_tran"/>
    <property type="match status" value="2"/>
</dbReference>
<keyword evidence="6 9" id="KW-1133">Transmembrane helix</keyword>
<dbReference type="InterPro" id="IPR044726">
    <property type="entry name" value="ABCC_6TM_D2"/>
</dbReference>
<dbReference type="GO" id="GO:0016887">
    <property type="term" value="F:ATP hydrolysis activity"/>
    <property type="evidence" value="ECO:0007669"/>
    <property type="project" value="InterPro"/>
</dbReference>
<evidence type="ECO:0000256" key="3">
    <source>
        <dbReference type="ARBA" id="ARBA00022692"/>
    </source>
</evidence>
<dbReference type="InterPro" id="IPR044746">
    <property type="entry name" value="ABCC_6TM_D1"/>
</dbReference>
<evidence type="ECO:0000256" key="1">
    <source>
        <dbReference type="ARBA" id="ARBA00004141"/>
    </source>
</evidence>
<name>A0AAE0IRK4_9PEZI</name>
<dbReference type="InterPro" id="IPR011527">
    <property type="entry name" value="ABC1_TM_dom"/>
</dbReference>
<proteinExistence type="predicted"/>
<gene>
    <name evidence="12" type="ORF">B0H66DRAFT_610708</name>
</gene>
<feature type="transmembrane region" description="Helical" evidence="9">
    <location>
        <begin position="956"/>
        <end position="984"/>
    </location>
</feature>
<dbReference type="InterPro" id="IPR003439">
    <property type="entry name" value="ABC_transporter-like_ATP-bd"/>
</dbReference>
<evidence type="ECO:0000313" key="13">
    <source>
        <dbReference type="Proteomes" id="UP001283341"/>
    </source>
</evidence>
<dbReference type="PROSITE" id="PS50929">
    <property type="entry name" value="ABC_TM1F"/>
    <property type="match status" value="2"/>
</dbReference>
<keyword evidence="13" id="KW-1185">Reference proteome</keyword>
<feature type="transmembrane region" description="Helical" evidence="9">
    <location>
        <begin position="453"/>
        <end position="478"/>
    </location>
</feature>
<dbReference type="GO" id="GO:0140359">
    <property type="term" value="F:ABC-type transporter activity"/>
    <property type="evidence" value="ECO:0007669"/>
    <property type="project" value="InterPro"/>
</dbReference>
<feature type="transmembrane region" description="Helical" evidence="9">
    <location>
        <begin position="6"/>
        <end position="22"/>
    </location>
</feature>
<keyword evidence="4" id="KW-0547">Nucleotide-binding</keyword>